<proteinExistence type="predicted"/>
<dbReference type="Proteomes" id="UP001168821">
    <property type="component" value="Unassembled WGS sequence"/>
</dbReference>
<accession>A0AA38IH75</accession>
<name>A0AA38IH75_9CUCU</name>
<reference evidence="1" key="1">
    <citation type="journal article" date="2023" name="G3 (Bethesda)">
        <title>Whole genome assemblies of Zophobas morio and Tenebrio molitor.</title>
        <authorList>
            <person name="Kaur S."/>
            <person name="Stinson S.A."/>
            <person name="diCenzo G.C."/>
        </authorList>
    </citation>
    <scope>NUCLEOTIDE SEQUENCE</scope>
    <source>
        <strain evidence="1">QUZm001</strain>
    </source>
</reference>
<gene>
    <name evidence="1" type="ORF">Zmor_014323</name>
</gene>
<comment type="caution">
    <text evidence="1">The sequence shown here is derived from an EMBL/GenBank/DDBJ whole genome shotgun (WGS) entry which is preliminary data.</text>
</comment>
<keyword evidence="2" id="KW-1185">Reference proteome</keyword>
<evidence type="ECO:0000313" key="2">
    <source>
        <dbReference type="Proteomes" id="UP001168821"/>
    </source>
</evidence>
<dbReference type="EMBL" id="JALNTZ010000004">
    <property type="protein sequence ID" value="KAJ3655186.1"/>
    <property type="molecule type" value="Genomic_DNA"/>
</dbReference>
<sequence length="75" mass="8542">MFTSKMGKGKPLHSQTREIIARVMDFMKREAEEGITIPITNYRERVIAATGISINTYQKSKEKSNLGKNQVSLLR</sequence>
<protein>
    <submittedName>
        <fullName evidence="1">Uncharacterized protein</fullName>
    </submittedName>
</protein>
<dbReference type="AlphaFoldDB" id="A0AA38IH75"/>
<organism evidence="1 2">
    <name type="scientific">Zophobas morio</name>
    <dbReference type="NCBI Taxonomy" id="2755281"/>
    <lineage>
        <taxon>Eukaryota</taxon>
        <taxon>Metazoa</taxon>
        <taxon>Ecdysozoa</taxon>
        <taxon>Arthropoda</taxon>
        <taxon>Hexapoda</taxon>
        <taxon>Insecta</taxon>
        <taxon>Pterygota</taxon>
        <taxon>Neoptera</taxon>
        <taxon>Endopterygota</taxon>
        <taxon>Coleoptera</taxon>
        <taxon>Polyphaga</taxon>
        <taxon>Cucujiformia</taxon>
        <taxon>Tenebrionidae</taxon>
        <taxon>Zophobas</taxon>
    </lineage>
</organism>
<evidence type="ECO:0000313" key="1">
    <source>
        <dbReference type="EMBL" id="KAJ3655186.1"/>
    </source>
</evidence>